<protein>
    <submittedName>
        <fullName evidence="1">Hypothetical_protein</fullName>
    </submittedName>
</protein>
<gene>
    <name evidence="1" type="ORF">HINF_LOCUS44653</name>
</gene>
<keyword evidence="2" id="KW-1185">Reference proteome</keyword>
<accession>A0ABP1K3J2</accession>
<comment type="caution">
    <text evidence="1">The sequence shown here is derived from an EMBL/GenBank/DDBJ whole genome shotgun (WGS) entry which is preliminary data.</text>
</comment>
<evidence type="ECO:0000313" key="2">
    <source>
        <dbReference type="Proteomes" id="UP001642409"/>
    </source>
</evidence>
<name>A0ABP1K3J2_9EUKA</name>
<reference evidence="1 2" key="1">
    <citation type="submission" date="2024-07" db="EMBL/GenBank/DDBJ databases">
        <authorList>
            <person name="Akdeniz Z."/>
        </authorList>
    </citation>
    <scope>NUCLEOTIDE SEQUENCE [LARGE SCALE GENOMIC DNA]</scope>
</reference>
<sequence length="191" mass="21924">MLVTKEEQMFQKLVQNVNVTYQKLKPIAFQNMHLQFDQQISSSILVVQKQSQYVPIFSYKETVAFNIVSDYKFSNEFATFVSTKNDQIRYVCQIKSDITLSQVINSLVKFSSKYKAKITLVMGDFTGLTLSYDQTFFDLIGQVVDSLDILQGEIGKVVVTKKFWALFKSKKETFDGLVKVVNNQVHLSLDN</sequence>
<proteinExistence type="predicted"/>
<dbReference type="Proteomes" id="UP001642409">
    <property type="component" value="Unassembled WGS sequence"/>
</dbReference>
<organism evidence="1 2">
    <name type="scientific">Hexamita inflata</name>
    <dbReference type="NCBI Taxonomy" id="28002"/>
    <lineage>
        <taxon>Eukaryota</taxon>
        <taxon>Metamonada</taxon>
        <taxon>Diplomonadida</taxon>
        <taxon>Hexamitidae</taxon>
        <taxon>Hexamitinae</taxon>
        <taxon>Hexamita</taxon>
    </lineage>
</organism>
<evidence type="ECO:0000313" key="1">
    <source>
        <dbReference type="EMBL" id="CAL6052027.1"/>
    </source>
</evidence>
<dbReference type="EMBL" id="CAXDID020000190">
    <property type="protein sequence ID" value="CAL6052027.1"/>
    <property type="molecule type" value="Genomic_DNA"/>
</dbReference>